<dbReference type="NCBIfam" id="TIGR03905">
    <property type="entry name" value="TIGR03905_4_Cys"/>
    <property type="match status" value="1"/>
</dbReference>
<gene>
    <name evidence="7" type="ORF">H9729_02435</name>
</gene>
<sequence length="94" mass="10496">MFTYNTKGTCSRQIIFDVDGENNIHNVKFIGGCGGNLQGISKLVEGKNIDEISETLKGIKCRNNTSCPDQLSQAIRAYKERELNREREKDASKG</sequence>
<comment type="catalytic activity">
    <reaction evidence="5">
        <text>a 2'-deoxyribonucleoside 5'-diphosphate + [thioredoxin]-disulfide + H2O = a ribonucleoside 5'-diphosphate + [thioredoxin]-dithiol</text>
        <dbReference type="Rhea" id="RHEA:23252"/>
        <dbReference type="Rhea" id="RHEA-COMP:10698"/>
        <dbReference type="Rhea" id="RHEA-COMP:10700"/>
        <dbReference type="ChEBI" id="CHEBI:15377"/>
        <dbReference type="ChEBI" id="CHEBI:29950"/>
        <dbReference type="ChEBI" id="CHEBI:50058"/>
        <dbReference type="ChEBI" id="CHEBI:57930"/>
        <dbReference type="ChEBI" id="CHEBI:73316"/>
        <dbReference type="EC" id="1.17.4.1"/>
    </reaction>
</comment>
<dbReference type="Proteomes" id="UP000886750">
    <property type="component" value="Unassembled WGS sequence"/>
</dbReference>
<accession>A0A9D1ZW23</accession>
<reference evidence="7" key="2">
    <citation type="submission" date="2021-04" db="EMBL/GenBank/DDBJ databases">
        <authorList>
            <person name="Gilroy R."/>
        </authorList>
    </citation>
    <scope>NUCLEOTIDE SEQUENCE</scope>
    <source>
        <strain evidence="7">1345</strain>
    </source>
</reference>
<evidence type="ECO:0000256" key="1">
    <source>
        <dbReference type="ARBA" id="ARBA00007405"/>
    </source>
</evidence>
<evidence type="ECO:0000313" key="8">
    <source>
        <dbReference type="Proteomes" id="UP000886750"/>
    </source>
</evidence>
<organism evidence="7 8">
    <name type="scientific">Candidatus Borkfalkia excrementigallinarum</name>
    <dbReference type="NCBI Taxonomy" id="2838506"/>
    <lineage>
        <taxon>Bacteria</taxon>
        <taxon>Bacillati</taxon>
        <taxon>Bacillota</taxon>
        <taxon>Clostridia</taxon>
        <taxon>Christensenellales</taxon>
        <taxon>Christensenellaceae</taxon>
        <taxon>Candidatus Borkfalkia</taxon>
    </lineage>
</organism>
<comment type="similarity">
    <text evidence="1">Belongs to the ribonucleoside diphosphate reductase class-2 family.</text>
</comment>
<dbReference type="EC" id="1.17.4.1" evidence="2"/>
<reference evidence="7" key="1">
    <citation type="journal article" date="2021" name="PeerJ">
        <title>Extensive microbial diversity within the chicken gut microbiome revealed by metagenomics and culture.</title>
        <authorList>
            <person name="Gilroy R."/>
            <person name="Ravi A."/>
            <person name="Getino M."/>
            <person name="Pursley I."/>
            <person name="Horton D.L."/>
            <person name="Alikhan N.F."/>
            <person name="Baker D."/>
            <person name="Gharbi K."/>
            <person name="Hall N."/>
            <person name="Watson M."/>
            <person name="Adriaenssens E.M."/>
            <person name="Foster-Nyarko E."/>
            <person name="Jarju S."/>
            <person name="Secka A."/>
            <person name="Antonio M."/>
            <person name="Oren A."/>
            <person name="Chaudhuri R.R."/>
            <person name="La Ragione R."/>
            <person name="Hildebrand F."/>
            <person name="Pallen M.J."/>
        </authorList>
    </citation>
    <scope>NUCLEOTIDE SEQUENCE</scope>
    <source>
        <strain evidence="7">1345</strain>
    </source>
</reference>
<dbReference type="InterPro" id="IPR024434">
    <property type="entry name" value="TSCPD_dom"/>
</dbReference>
<dbReference type="GO" id="GO:0000166">
    <property type="term" value="F:nucleotide binding"/>
    <property type="evidence" value="ECO:0007669"/>
    <property type="project" value="UniProtKB-KW"/>
</dbReference>
<dbReference type="GO" id="GO:0004748">
    <property type="term" value="F:ribonucleoside-diphosphate reductase activity, thioredoxin disulfide as acceptor"/>
    <property type="evidence" value="ECO:0007669"/>
    <property type="project" value="UniProtKB-EC"/>
</dbReference>
<evidence type="ECO:0000256" key="3">
    <source>
        <dbReference type="ARBA" id="ARBA00022634"/>
    </source>
</evidence>
<keyword evidence="4" id="KW-0547">Nucleotide-binding</keyword>
<dbReference type="AlphaFoldDB" id="A0A9D1ZW23"/>
<evidence type="ECO:0000313" key="7">
    <source>
        <dbReference type="EMBL" id="HIY96523.1"/>
    </source>
</evidence>
<evidence type="ECO:0000256" key="5">
    <source>
        <dbReference type="ARBA" id="ARBA00047754"/>
    </source>
</evidence>
<keyword evidence="3" id="KW-0237">DNA synthesis</keyword>
<dbReference type="GO" id="GO:0071897">
    <property type="term" value="P:DNA biosynthetic process"/>
    <property type="evidence" value="ECO:0007669"/>
    <property type="project" value="UniProtKB-KW"/>
</dbReference>
<dbReference type="InterPro" id="IPR023806">
    <property type="entry name" value="CHP03905"/>
</dbReference>
<feature type="domain" description="TSCPD" evidence="6">
    <location>
        <begin position="4"/>
        <end position="78"/>
    </location>
</feature>
<name>A0A9D1ZW23_9FIRM</name>
<comment type="caution">
    <text evidence="7">The sequence shown here is derived from an EMBL/GenBank/DDBJ whole genome shotgun (WGS) entry which is preliminary data.</text>
</comment>
<dbReference type="Pfam" id="PF12637">
    <property type="entry name" value="TSCPD"/>
    <property type="match status" value="1"/>
</dbReference>
<protein>
    <recommendedName>
        <fullName evidence="2">ribonucleoside-diphosphate reductase</fullName>
        <ecNumber evidence="2">1.17.4.1</ecNumber>
    </recommendedName>
</protein>
<evidence type="ECO:0000256" key="4">
    <source>
        <dbReference type="ARBA" id="ARBA00022741"/>
    </source>
</evidence>
<evidence type="ECO:0000259" key="6">
    <source>
        <dbReference type="Pfam" id="PF12637"/>
    </source>
</evidence>
<evidence type="ECO:0000256" key="2">
    <source>
        <dbReference type="ARBA" id="ARBA00012274"/>
    </source>
</evidence>
<proteinExistence type="inferred from homology"/>
<dbReference type="EMBL" id="DXCQ01000025">
    <property type="protein sequence ID" value="HIY96523.1"/>
    <property type="molecule type" value="Genomic_DNA"/>
</dbReference>